<dbReference type="GeneID" id="126885027"/>
<evidence type="ECO:0000313" key="2">
    <source>
        <dbReference type="EnsemblMetazoa" id="XP_050507402.1"/>
    </source>
</evidence>
<feature type="transmembrane region" description="Helical" evidence="1">
    <location>
        <begin position="89"/>
        <end position="107"/>
    </location>
</feature>
<name>A0ABM5KB37_DIAVI</name>
<keyword evidence="1" id="KW-0472">Membrane</keyword>
<evidence type="ECO:0000256" key="1">
    <source>
        <dbReference type="SAM" id="Phobius"/>
    </source>
</evidence>
<dbReference type="EnsemblMetazoa" id="XM_050651445.1">
    <property type="protein sequence ID" value="XP_050507402.1"/>
    <property type="gene ID" value="LOC126885027"/>
</dbReference>
<sequence length="148" mass="17054">MCVLLYIEVYAIVAGLLLYNKYRTFNVFIHYVTIAVLIQPGCAGMLLSIIYLSKVERMLDNINENTKNLPPQDVFFENAVRREAINIKIISFTVIIYSLVVHLIFSFPSVFNDYDLNILYWLATEYFGAHVTIVMIWISRACIAIGNF</sequence>
<dbReference type="RefSeq" id="XP_050507402.1">
    <property type="nucleotide sequence ID" value="XM_050651445.1"/>
</dbReference>
<keyword evidence="1" id="KW-0812">Transmembrane</keyword>
<dbReference type="Proteomes" id="UP001652700">
    <property type="component" value="Unplaced"/>
</dbReference>
<feature type="transmembrane region" description="Helical" evidence="1">
    <location>
        <begin position="119"/>
        <end position="138"/>
    </location>
</feature>
<keyword evidence="1" id="KW-1133">Transmembrane helix</keyword>
<proteinExistence type="predicted"/>
<feature type="transmembrane region" description="Helical" evidence="1">
    <location>
        <begin position="28"/>
        <end position="52"/>
    </location>
</feature>
<accession>A0ABM5KB37</accession>
<protein>
    <submittedName>
        <fullName evidence="2">Uncharacterized protein</fullName>
    </submittedName>
</protein>
<keyword evidence="3" id="KW-1185">Reference proteome</keyword>
<evidence type="ECO:0000313" key="3">
    <source>
        <dbReference type="Proteomes" id="UP001652700"/>
    </source>
</evidence>
<organism evidence="2 3">
    <name type="scientific">Diabrotica virgifera virgifera</name>
    <name type="common">western corn rootworm</name>
    <dbReference type="NCBI Taxonomy" id="50390"/>
    <lineage>
        <taxon>Eukaryota</taxon>
        <taxon>Metazoa</taxon>
        <taxon>Ecdysozoa</taxon>
        <taxon>Arthropoda</taxon>
        <taxon>Hexapoda</taxon>
        <taxon>Insecta</taxon>
        <taxon>Pterygota</taxon>
        <taxon>Neoptera</taxon>
        <taxon>Endopterygota</taxon>
        <taxon>Coleoptera</taxon>
        <taxon>Polyphaga</taxon>
        <taxon>Cucujiformia</taxon>
        <taxon>Chrysomeloidea</taxon>
        <taxon>Chrysomelidae</taxon>
        <taxon>Galerucinae</taxon>
        <taxon>Diabroticina</taxon>
        <taxon>Diabroticites</taxon>
        <taxon>Diabrotica</taxon>
    </lineage>
</organism>
<reference evidence="2" key="1">
    <citation type="submission" date="2025-05" db="UniProtKB">
        <authorList>
            <consortium name="EnsemblMetazoa"/>
        </authorList>
    </citation>
    <scope>IDENTIFICATION</scope>
</reference>
<feature type="transmembrane region" description="Helical" evidence="1">
    <location>
        <begin position="5"/>
        <end position="22"/>
    </location>
</feature>